<feature type="transmembrane region" description="Helical" evidence="1">
    <location>
        <begin position="6"/>
        <end position="31"/>
    </location>
</feature>
<evidence type="ECO:0008006" key="4">
    <source>
        <dbReference type="Google" id="ProtNLM"/>
    </source>
</evidence>
<feature type="transmembrane region" description="Helical" evidence="1">
    <location>
        <begin position="52"/>
        <end position="78"/>
    </location>
</feature>
<name>A0A175JZG7_ENTHI</name>
<evidence type="ECO:0000313" key="3">
    <source>
        <dbReference type="Proteomes" id="UP000078387"/>
    </source>
</evidence>
<organism evidence="2 3">
    <name type="scientific">Entamoeba histolytica</name>
    <dbReference type="NCBI Taxonomy" id="5759"/>
    <lineage>
        <taxon>Eukaryota</taxon>
        <taxon>Amoebozoa</taxon>
        <taxon>Evosea</taxon>
        <taxon>Archamoebae</taxon>
        <taxon>Mastigamoebida</taxon>
        <taxon>Entamoebidae</taxon>
        <taxon>Entamoeba</taxon>
    </lineage>
</organism>
<dbReference type="VEuPathDB" id="AmoebaDB:EHI8A_113550"/>
<proteinExistence type="predicted"/>
<gene>
    <name evidence="2" type="ORF">CL6EHI_198000</name>
</gene>
<dbReference type="VEuPathDB" id="AmoebaDB:EHI_198000"/>
<comment type="caution">
    <text evidence="2">The sequence shown here is derived from an EMBL/GenBank/DDBJ whole genome shotgun (WGS) entry which is preliminary data.</text>
</comment>
<evidence type="ECO:0000313" key="2">
    <source>
        <dbReference type="EMBL" id="GAT99171.1"/>
    </source>
</evidence>
<dbReference type="VEuPathDB" id="AmoebaDB:EHI7A_119440"/>
<accession>A0A175JZG7</accession>
<dbReference type="VEuPathDB" id="AmoebaDB:KM1_152490"/>
<dbReference type="Proteomes" id="UP000078387">
    <property type="component" value="Unassembled WGS sequence"/>
</dbReference>
<keyword evidence="1" id="KW-0812">Transmembrane</keyword>
<keyword evidence="1" id="KW-0472">Membrane</keyword>
<dbReference type="AlphaFoldDB" id="A0A175JZG7"/>
<sequence>MEKSRIFGICFGIFLIISGISVEIVSAFGGFNKIIDSKKSMIKYSKTFFRGFNYAIGASLFICGILLIIASCLMNGFFINGGGIINVLFLIFVIGSISYFSYDLRQLFTMDEEKAKPFQIPYDCCGWKLTNITTLNNSTCQSPIGIKTGKTCFQVLKDIEYADYQEIVVMMYSIVLILISESSYRLLNETLQQQNTNQEVSILPRITDEITDNNEEYANDSNDNINSPLLINSQEGITQRISESTTTNSEDYLV</sequence>
<dbReference type="EMBL" id="BDEQ01000001">
    <property type="protein sequence ID" value="GAT99171.1"/>
    <property type="molecule type" value="Genomic_DNA"/>
</dbReference>
<feature type="transmembrane region" description="Helical" evidence="1">
    <location>
        <begin position="84"/>
        <end position="102"/>
    </location>
</feature>
<dbReference type="eggNOG" id="ENOG502RAAM">
    <property type="taxonomic scope" value="Eukaryota"/>
</dbReference>
<dbReference type="VEuPathDB" id="AmoebaDB:EHI5A_122820"/>
<keyword evidence="1" id="KW-1133">Transmembrane helix</keyword>
<evidence type="ECO:0000256" key="1">
    <source>
        <dbReference type="SAM" id="Phobius"/>
    </source>
</evidence>
<protein>
    <recommendedName>
        <fullName evidence="4">Tetraspanin family protein</fullName>
    </recommendedName>
</protein>
<reference evidence="2 3" key="1">
    <citation type="submission" date="2016-05" db="EMBL/GenBank/DDBJ databases">
        <title>First whole genome sequencing of Entamoeba histolytica HM1:IMSS-clone-6.</title>
        <authorList>
            <person name="Mukherjee Avik.K."/>
            <person name="Izumyama S."/>
            <person name="Nakada-Tsukui K."/>
            <person name="Nozaki T."/>
        </authorList>
    </citation>
    <scope>NUCLEOTIDE SEQUENCE [LARGE SCALE GENOMIC DNA]</scope>
    <source>
        <strain evidence="2 3">HM1:IMSS clone 6</strain>
    </source>
</reference>